<organism evidence="4 5">
    <name type="scientific">Nasonia vitripennis</name>
    <name type="common">Parasitic wasp</name>
    <dbReference type="NCBI Taxonomy" id="7425"/>
    <lineage>
        <taxon>Eukaryota</taxon>
        <taxon>Metazoa</taxon>
        <taxon>Ecdysozoa</taxon>
        <taxon>Arthropoda</taxon>
        <taxon>Hexapoda</taxon>
        <taxon>Insecta</taxon>
        <taxon>Pterygota</taxon>
        <taxon>Neoptera</taxon>
        <taxon>Endopterygota</taxon>
        <taxon>Hymenoptera</taxon>
        <taxon>Apocrita</taxon>
        <taxon>Proctotrupomorpha</taxon>
        <taxon>Chalcidoidea</taxon>
        <taxon>Pteromalidae</taxon>
        <taxon>Pteromalinae</taxon>
        <taxon>Nasonia</taxon>
    </lineage>
</organism>
<dbReference type="InterPro" id="IPR009003">
    <property type="entry name" value="Peptidase_S1_PA"/>
</dbReference>
<proteinExistence type="predicted"/>
<keyword evidence="2" id="KW-0732">Signal</keyword>
<dbReference type="AlphaFoldDB" id="A0A7M7R0S7"/>
<dbReference type="Proteomes" id="UP000002358">
    <property type="component" value="Chromosome 5"/>
</dbReference>
<accession>A0A7M7R0S7</accession>
<feature type="signal peptide" evidence="2">
    <location>
        <begin position="1"/>
        <end position="17"/>
    </location>
</feature>
<dbReference type="GO" id="GO:0006508">
    <property type="term" value="P:proteolysis"/>
    <property type="evidence" value="ECO:0007669"/>
    <property type="project" value="InterPro"/>
</dbReference>
<feature type="region of interest" description="Disordered" evidence="1">
    <location>
        <begin position="111"/>
        <end position="139"/>
    </location>
</feature>
<name>A0A7M7R0S7_NASVI</name>
<dbReference type="Pfam" id="PF00089">
    <property type="entry name" value="Trypsin"/>
    <property type="match status" value="1"/>
</dbReference>
<evidence type="ECO:0000259" key="3">
    <source>
        <dbReference type="Pfam" id="PF00089"/>
    </source>
</evidence>
<dbReference type="InterPro" id="IPR043504">
    <property type="entry name" value="Peptidase_S1_PA_chymotrypsin"/>
</dbReference>
<feature type="domain" description="Peptidase S1" evidence="3">
    <location>
        <begin position="46"/>
        <end position="112"/>
    </location>
</feature>
<feature type="chain" id="PRO_5029794260" description="Peptidase S1 domain-containing protein" evidence="2">
    <location>
        <begin position="18"/>
        <end position="139"/>
    </location>
</feature>
<dbReference type="Gene3D" id="2.40.10.10">
    <property type="entry name" value="Trypsin-like serine proteases"/>
    <property type="match status" value="1"/>
</dbReference>
<dbReference type="RefSeq" id="XP_032456538.1">
    <property type="nucleotide sequence ID" value="XM_032600647.1"/>
</dbReference>
<dbReference type="SUPFAM" id="SSF50494">
    <property type="entry name" value="Trypsin-like serine proteases"/>
    <property type="match status" value="1"/>
</dbReference>
<reference evidence="4" key="1">
    <citation type="submission" date="2021-01" db="UniProtKB">
        <authorList>
            <consortium name="EnsemblMetazoa"/>
        </authorList>
    </citation>
    <scope>IDENTIFICATION</scope>
</reference>
<keyword evidence="5" id="KW-1185">Reference proteome</keyword>
<evidence type="ECO:0000256" key="2">
    <source>
        <dbReference type="SAM" id="SignalP"/>
    </source>
</evidence>
<evidence type="ECO:0000256" key="1">
    <source>
        <dbReference type="SAM" id="MobiDB-lite"/>
    </source>
</evidence>
<dbReference type="EnsemblMetazoa" id="XM_032600647">
    <property type="protein sequence ID" value="XP_032456538"/>
    <property type="gene ID" value="LOC100118791"/>
</dbReference>
<dbReference type="KEGG" id="nvi:100118791"/>
<evidence type="ECO:0000313" key="5">
    <source>
        <dbReference type="Proteomes" id="UP000002358"/>
    </source>
</evidence>
<dbReference type="GO" id="GO:0004252">
    <property type="term" value="F:serine-type endopeptidase activity"/>
    <property type="evidence" value="ECO:0007669"/>
    <property type="project" value="InterPro"/>
</dbReference>
<evidence type="ECO:0000313" key="4">
    <source>
        <dbReference type="EnsemblMetazoa" id="XP_032456538"/>
    </source>
</evidence>
<dbReference type="InterPro" id="IPR001254">
    <property type="entry name" value="Trypsin_dom"/>
</dbReference>
<dbReference type="GeneID" id="100118791"/>
<dbReference type="InParanoid" id="A0A7M7R0S7"/>
<protein>
    <recommendedName>
        <fullName evidence="3">Peptidase S1 domain-containing protein</fullName>
    </recommendedName>
</protein>
<sequence>MLSKLILLTCLLAVARATRPQLGLRMPDFNDAIASRIVGGNPANRAHCPTSLPYGDLTVKAGKLLINYWETSEQTSSVQRAFIHNQFPGNVAPNDIALLKLATPLCSTTTSNRSVCPKPRASPKVIRPSPVGIRSHHAE</sequence>